<dbReference type="HOGENOM" id="CLU_024941_0_0_1"/>
<feature type="compositionally biased region" description="Low complexity" evidence="1">
    <location>
        <begin position="181"/>
        <end position="200"/>
    </location>
</feature>
<dbReference type="VEuPathDB" id="FungiDB:PLEOSDRAFT_1110367"/>
<feature type="compositionally biased region" description="Low complexity" evidence="1">
    <location>
        <begin position="154"/>
        <end position="163"/>
    </location>
</feature>
<organism evidence="2 3">
    <name type="scientific">Pleurotus ostreatus (strain PC15)</name>
    <name type="common">Oyster mushroom</name>
    <dbReference type="NCBI Taxonomy" id="1137138"/>
    <lineage>
        <taxon>Eukaryota</taxon>
        <taxon>Fungi</taxon>
        <taxon>Dikarya</taxon>
        <taxon>Basidiomycota</taxon>
        <taxon>Agaricomycotina</taxon>
        <taxon>Agaricomycetes</taxon>
        <taxon>Agaricomycetidae</taxon>
        <taxon>Agaricales</taxon>
        <taxon>Pleurotineae</taxon>
        <taxon>Pleurotaceae</taxon>
        <taxon>Pleurotus</taxon>
    </lineage>
</organism>
<feature type="compositionally biased region" description="Pro residues" evidence="1">
    <location>
        <begin position="316"/>
        <end position="325"/>
    </location>
</feature>
<feature type="region of interest" description="Disordered" evidence="1">
    <location>
        <begin position="1"/>
        <end position="208"/>
    </location>
</feature>
<name>A0A067NYP5_PLEO1</name>
<gene>
    <name evidence="2" type="ORF">PLEOSDRAFT_1110367</name>
</gene>
<feature type="compositionally biased region" description="Pro residues" evidence="1">
    <location>
        <begin position="140"/>
        <end position="149"/>
    </location>
</feature>
<evidence type="ECO:0000256" key="1">
    <source>
        <dbReference type="SAM" id="MobiDB-lite"/>
    </source>
</evidence>
<feature type="region of interest" description="Disordered" evidence="1">
    <location>
        <begin position="504"/>
        <end position="534"/>
    </location>
</feature>
<feature type="compositionally biased region" description="Low complexity" evidence="1">
    <location>
        <begin position="45"/>
        <end position="59"/>
    </location>
</feature>
<feature type="compositionally biased region" description="Low complexity" evidence="1">
    <location>
        <begin position="650"/>
        <end position="660"/>
    </location>
</feature>
<dbReference type="OrthoDB" id="10045710at2759"/>
<dbReference type="Gene3D" id="1.10.238.10">
    <property type="entry name" value="EF-hand"/>
    <property type="match status" value="1"/>
</dbReference>
<protein>
    <recommendedName>
        <fullName evidence="4">EH domain-containing protein</fullName>
    </recommendedName>
</protein>
<feature type="compositionally biased region" description="Polar residues" evidence="1">
    <location>
        <begin position="414"/>
        <end position="441"/>
    </location>
</feature>
<feature type="compositionally biased region" description="Polar residues" evidence="1">
    <location>
        <begin position="93"/>
        <end position="115"/>
    </location>
</feature>
<feature type="region of interest" description="Disordered" evidence="1">
    <location>
        <begin position="650"/>
        <end position="695"/>
    </location>
</feature>
<feature type="compositionally biased region" description="Low complexity" evidence="1">
    <location>
        <begin position="328"/>
        <end position="375"/>
    </location>
</feature>
<accession>A0A067NYP5</accession>
<evidence type="ECO:0000313" key="2">
    <source>
        <dbReference type="EMBL" id="KDQ33029.1"/>
    </source>
</evidence>
<feature type="compositionally biased region" description="Low complexity" evidence="1">
    <location>
        <begin position="21"/>
        <end position="36"/>
    </location>
</feature>
<proteinExistence type="predicted"/>
<reference evidence="3" key="1">
    <citation type="journal article" date="2014" name="Proc. Natl. Acad. Sci. U.S.A.">
        <title>Extensive sampling of basidiomycete genomes demonstrates inadequacy of the white-rot/brown-rot paradigm for wood decay fungi.</title>
        <authorList>
            <person name="Riley R."/>
            <person name="Salamov A.A."/>
            <person name="Brown D.W."/>
            <person name="Nagy L.G."/>
            <person name="Floudas D."/>
            <person name="Held B.W."/>
            <person name="Levasseur A."/>
            <person name="Lombard V."/>
            <person name="Morin E."/>
            <person name="Otillar R."/>
            <person name="Lindquist E.A."/>
            <person name="Sun H."/>
            <person name="LaButti K.M."/>
            <person name="Schmutz J."/>
            <person name="Jabbour D."/>
            <person name="Luo H."/>
            <person name="Baker S.E."/>
            <person name="Pisabarro A.G."/>
            <person name="Walton J.D."/>
            <person name="Blanchette R.A."/>
            <person name="Henrissat B."/>
            <person name="Martin F."/>
            <person name="Cullen D."/>
            <person name="Hibbett D.S."/>
            <person name="Grigoriev I.V."/>
        </authorList>
    </citation>
    <scope>NUCLEOTIDE SEQUENCE [LARGE SCALE GENOMIC DNA]</scope>
    <source>
        <strain evidence="3">PC15</strain>
    </source>
</reference>
<dbReference type="STRING" id="1137138.A0A067NYP5"/>
<evidence type="ECO:0008006" key="4">
    <source>
        <dbReference type="Google" id="ProtNLM"/>
    </source>
</evidence>
<feature type="compositionally biased region" description="Basic and acidic residues" evidence="1">
    <location>
        <begin position="60"/>
        <end position="73"/>
    </location>
</feature>
<feature type="compositionally biased region" description="Pro residues" evidence="1">
    <location>
        <begin position="388"/>
        <end position="411"/>
    </location>
</feature>
<feature type="region of interest" description="Disordered" evidence="1">
    <location>
        <begin position="312"/>
        <end position="441"/>
    </location>
</feature>
<evidence type="ECO:0000313" key="3">
    <source>
        <dbReference type="Proteomes" id="UP000027073"/>
    </source>
</evidence>
<dbReference type="Proteomes" id="UP000027073">
    <property type="component" value="Unassembled WGS sequence"/>
</dbReference>
<dbReference type="EMBL" id="KL198004">
    <property type="protein sequence ID" value="KDQ33029.1"/>
    <property type="molecule type" value="Genomic_DNA"/>
</dbReference>
<dbReference type="AlphaFoldDB" id="A0A067NYP5"/>
<dbReference type="InterPro" id="IPR011992">
    <property type="entry name" value="EF-hand-dom_pair"/>
</dbReference>
<dbReference type="SUPFAM" id="SSF47473">
    <property type="entry name" value="EF-hand"/>
    <property type="match status" value="1"/>
</dbReference>
<dbReference type="InParanoid" id="A0A067NYP5"/>
<sequence length="695" mass="74772">MASTVQSRISDFESMRYTKYSPPSLLETPLSPTASSFKAMAPQESPSASHGSPSGSSSGMDRKPSLIDLRDWVVDDGPSVELDDNSGRKTKGNLYTPTPTQKGFGNELNRSNSAPLINLDSPPKLKATRNNNKQTHESNKPPPPLPPRKPSFVSLKDAASSSSKRSDSLTVEPPHTYPPKLSLTTNTSSLSNGSASSGSLRTGLGHAPASSISSFHSVSLSSDGGTDYDPSTPGSISSAHIANYPVERAEFHSTAHGGDTSSRPVTLINGREADAVSLDESFENVSSSSIGSPATNAIITMDWERALSKNKFPYTPRTPVPPKLPQRPASSTSKSPGSKASSSMPYHSSSAPMSPKMQPMSSASSSHSSDSVSSSFTVIPSAVRRKPPPPPPPSSYPSPPVSQPSSPPILPTRPASSRISLTSNSASDRSSIFSVSTNTSRSSFVVMQSGESQPGSKLHLPLFNGQTSSPKVQAAVLRPTPVPAAARQRYEAVFKLNLEQVKRAERDSRRAGKRKGSKPLATNPETARRSRQAAGWRGLSVDLITGIVDEPTDEEDDKPLSAVRARKLKQERISEVEDDEWEDLARSDREDRLEGCVVRLIWSKSRLDRDRLRGIWLECDPSGSGSLTQDAFIRGMWRIDEELRRARIRSSTSSAASSSSWKERKGYDGTGDMLGNDVARRIPSSLASKPKTILR</sequence>